<evidence type="ECO:0000313" key="2">
    <source>
        <dbReference type="EMBL" id="BDP42800.1"/>
    </source>
</evidence>
<evidence type="ECO:0000313" key="3">
    <source>
        <dbReference type="Proteomes" id="UP001064971"/>
    </source>
</evidence>
<proteinExistence type="predicted"/>
<dbReference type="EMBL" id="AP026560">
    <property type="protein sequence ID" value="BDP42800.1"/>
    <property type="molecule type" value="Genomic_DNA"/>
</dbReference>
<gene>
    <name evidence="2" type="ORF">DAETH_27690</name>
</gene>
<dbReference type="RefSeq" id="WP_264775479.1">
    <property type="nucleotide sequence ID" value="NZ_AP026560.1"/>
</dbReference>
<dbReference type="Proteomes" id="UP001064971">
    <property type="component" value="Chromosome"/>
</dbReference>
<keyword evidence="3" id="KW-1185">Reference proteome</keyword>
<accession>A0ABM8AG90</accession>
<organism evidence="2 3">
    <name type="scientific">Deinococcus aetherius</name>
    <dbReference type="NCBI Taxonomy" id="200252"/>
    <lineage>
        <taxon>Bacteria</taxon>
        <taxon>Thermotogati</taxon>
        <taxon>Deinococcota</taxon>
        <taxon>Deinococci</taxon>
        <taxon>Deinococcales</taxon>
        <taxon>Deinococcaceae</taxon>
        <taxon>Deinococcus</taxon>
    </lineage>
</organism>
<dbReference type="Pfam" id="PF02036">
    <property type="entry name" value="SCP2"/>
    <property type="match status" value="1"/>
</dbReference>
<dbReference type="InterPro" id="IPR003033">
    <property type="entry name" value="SCP2_sterol-bd_dom"/>
</dbReference>
<name>A0ABM8AG90_9DEIO</name>
<feature type="domain" description="SCP2" evidence="1">
    <location>
        <begin position="37"/>
        <end position="116"/>
    </location>
</feature>
<reference evidence="2" key="1">
    <citation type="submission" date="2022-07" db="EMBL/GenBank/DDBJ databases">
        <title>Complete Genome Sequence of the Radioresistant Bacterium Deinococcus aetherius ST0316, Isolated from the Air Dust collected in Lower Stratosphere above Japan.</title>
        <authorList>
            <person name="Satoh K."/>
            <person name="Hagiwara K."/>
            <person name="Katsumata K."/>
            <person name="Kubo A."/>
            <person name="Yokobori S."/>
            <person name="Yamagishi A."/>
            <person name="Oono Y."/>
            <person name="Narumi I."/>
        </authorList>
    </citation>
    <scope>NUCLEOTIDE SEQUENCE</scope>
    <source>
        <strain evidence="2">ST0316</strain>
    </source>
</reference>
<dbReference type="Gene3D" id="3.30.1050.10">
    <property type="entry name" value="SCP2 sterol-binding domain"/>
    <property type="match status" value="1"/>
</dbReference>
<dbReference type="SUPFAM" id="SSF55718">
    <property type="entry name" value="SCP-like"/>
    <property type="match status" value="1"/>
</dbReference>
<evidence type="ECO:0000259" key="1">
    <source>
        <dbReference type="Pfam" id="PF02036"/>
    </source>
</evidence>
<dbReference type="InterPro" id="IPR036527">
    <property type="entry name" value="SCP2_sterol-bd_dom_sf"/>
</dbReference>
<sequence>MSPYRDAAHLQAILERVFRRGYAGDEAGLILRQRLAVAFVISDPDLHARVDGRDGQTVQVTFGPEAASLPADLTFRMAGDAAHPFWLGELNPMTAMTQGRLRIGGSLIRAIALSPTLPHLQRAYREEYAASPGRETVR</sequence>
<protein>
    <recommendedName>
        <fullName evidence="1">SCP2 domain-containing protein</fullName>
    </recommendedName>
</protein>